<dbReference type="VEuPathDB" id="PiroplasmaDB:BMR1_03g02305"/>
<evidence type="ECO:0000256" key="2">
    <source>
        <dbReference type="SAM" id="SignalP"/>
    </source>
</evidence>
<dbReference type="RefSeq" id="XP_012649072.1">
    <property type="nucleotide sequence ID" value="XM_012793618.1"/>
</dbReference>
<feature type="region of interest" description="Disordered" evidence="1">
    <location>
        <begin position="275"/>
        <end position="310"/>
    </location>
</feature>
<evidence type="ECO:0000313" key="3">
    <source>
        <dbReference type="EMBL" id="CTQ41061.1"/>
    </source>
</evidence>
<evidence type="ECO:0000256" key="1">
    <source>
        <dbReference type="SAM" id="MobiDB-lite"/>
    </source>
</evidence>
<feature type="compositionally biased region" description="Polar residues" evidence="1">
    <location>
        <begin position="278"/>
        <end position="292"/>
    </location>
</feature>
<reference evidence="3 4" key="2">
    <citation type="journal article" date="2013" name="PLoS ONE">
        <title>Whole genome mapping and re-organization of the nuclear and mitochondrial genomes of Babesia microti isolates.</title>
        <authorList>
            <person name="Cornillot E."/>
            <person name="Dassouli A."/>
            <person name="Garg A."/>
            <person name="Pachikara N."/>
            <person name="Randazzo S."/>
            <person name="Depoix D."/>
            <person name="Carcy B."/>
            <person name="Delbecq S."/>
            <person name="Frutos R."/>
            <person name="Silva J.C."/>
            <person name="Sutton R."/>
            <person name="Krause P.J."/>
            <person name="Mamoun C.B."/>
        </authorList>
    </citation>
    <scope>NUCLEOTIDE SEQUENCE [LARGE SCALE GENOMIC DNA]</scope>
    <source>
        <strain evidence="3 4">RI</strain>
    </source>
</reference>
<feature type="chain" id="PRO_5005493882" evidence="2">
    <location>
        <begin position="21"/>
        <end position="310"/>
    </location>
</feature>
<name>A0A0K3AU11_BABMR</name>
<dbReference type="KEGG" id="bmic:BMR1_03g02305"/>
<keyword evidence="2" id="KW-0732">Signal</keyword>
<dbReference type="AlphaFoldDB" id="A0A0K3AU11"/>
<organism evidence="3 4">
    <name type="scientific">Babesia microti (strain RI)</name>
    <dbReference type="NCBI Taxonomy" id="1133968"/>
    <lineage>
        <taxon>Eukaryota</taxon>
        <taxon>Sar</taxon>
        <taxon>Alveolata</taxon>
        <taxon>Apicomplexa</taxon>
        <taxon>Aconoidasida</taxon>
        <taxon>Piroplasmida</taxon>
        <taxon>Babesiidae</taxon>
        <taxon>Babesia</taxon>
    </lineage>
</organism>
<proteinExistence type="predicted"/>
<accession>A0A0K3AU11</accession>
<gene>
    <name evidence="3" type="ORF">BMR1_03g02305</name>
</gene>
<feature type="signal peptide" evidence="2">
    <location>
        <begin position="1"/>
        <end position="20"/>
    </location>
</feature>
<reference evidence="3 4" key="1">
    <citation type="journal article" date="2012" name="Nucleic Acids Res.">
        <title>Sequencing of the smallest Apicomplexan genome from the human pathogen Babesia microti.</title>
        <authorList>
            <person name="Cornillot E."/>
            <person name="Hadj-Kaddour K."/>
            <person name="Dassouli A."/>
            <person name="Noel B."/>
            <person name="Ranwez V."/>
            <person name="Vacherie B."/>
            <person name="Augagneur Y."/>
            <person name="Bres V."/>
            <person name="Duclos A."/>
            <person name="Randazzo S."/>
            <person name="Carcy B."/>
            <person name="Debierre-Grockiego F."/>
            <person name="Delbecq S."/>
            <person name="Moubri-Menage K."/>
            <person name="Shams-Eldin H."/>
            <person name="Usmani-Brown S."/>
            <person name="Bringaud F."/>
            <person name="Wincker P."/>
            <person name="Vivares C.P."/>
            <person name="Schwarz R.T."/>
            <person name="Schetters T.P."/>
            <person name="Krause P.J."/>
            <person name="Gorenflot A."/>
            <person name="Berry V."/>
            <person name="Barbe V."/>
            <person name="Ben Mamoun C."/>
        </authorList>
    </citation>
    <scope>NUCLEOTIDE SEQUENCE [LARGE SCALE GENOMIC DNA]</scope>
    <source>
        <strain evidence="3 4">RI</strain>
    </source>
</reference>
<sequence length="310" mass="34552">MKKISFLQLLIVIALKSVCGEAVNELRVYLSSLEKILAFSKDLEIGIQTTLSILTNSIITSLPEGSAKDRILFEYTHKFNRFEGPEFLNISSRNHAENVVNHHAKNQTLTVKEEGIEHVEAIAKSIKSEVNDSKSLLDAASDAVDEFKKESSDVKAASGGNTTLKNISEHLKHTGEKLEKKVRAAKEGFDDESRNAEKLIQEIEDLFNNEGTGGEKINNQHQSNLMFNGRKSEYQIEYLRNLVALSKNMQIEQSNIQFDTMTILQPAENIVNAIKSIPESQPNPQQEGTQTTDKPHTNTEAKAQEQGNSS</sequence>
<feature type="compositionally biased region" description="Basic and acidic residues" evidence="1">
    <location>
        <begin position="293"/>
        <end position="303"/>
    </location>
</feature>
<dbReference type="GeneID" id="24425103"/>
<reference evidence="3 4" key="3">
    <citation type="journal article" date="2016" name="Sci. Rep.">
        <title>Genome-wide diversity and gene expression profiling of Babesia microti isolates identify polymorphic genes that mediate host-pathogen interactions.</title>
        <authorList>
            <person name="Silva J.C."/>
            <person name="Cornillot E."/>
            <person name="McCracken C."/>
            <person name="Usmani-Brown S."/>
            <person name="Dwivedi A."/>
            <person name="Ifeonu O.O."/>
            <person name="Crabtree J."/>
            <person name="Gotia H.T."/>
            <person name="Virji A.Z."/>
            <person name="Reynes C."/>
            <person name="Colinge J."/>
            <person name="Kumar V."/>
            <person name="Lawres L."/>
            <person name="Pazzi J.E."/>
            <person name="Pablo J.V."/>
            <person name="Hung C."/>
            <person name="Brancato J."/>
            <person name="Kumari P."/>
            <person name="Orvis J."/>
            <person name="Tretina K."/>
            <person name="Chibucos M."/>
            <person name="Ott S."/>
            <person name="Sadzewicz L."/>
            <person name="Sengamalay N."/>
            <person name="Shetty A.C."/>
            <person name="Su Q."/>
            <person name="Tallon L."/>
            <person name="Fraser C.M."/>
            <person name="Frutos R."/>
            <person name="Molina D.M."/>
            <person name="Krause P.J."/>
            <person name="Ben Mamoun C."/>
        </authorList>
    </citation>
    <scope>NUCLEOTIDE SEQUENCE [LARGE SCALE GENOMIC DNA]</scope>
    <source>
        <strain evidence="3 4">RI</strain>
    </source>
</reference>
<protein>
    <submittedName>
        <fullName evidence="3">Uncharacterized protein</fullName>
    </submittedName>
</protein>
<dbReference type="Proteomes" id="UP000002899">
    <property type="component" value="Chromosome III"/>
</dbReference>
<keyword evidence="4" id="KW-1185">Reference proteome</keyword>
<evidence type="ECO:0000313" key="4">
    <source>
        <dbReference type="Proteomes" id="UP000002899"/>
    </source>
</evidence>
<dbReference type="EMBL" id="LN871598">
    <property type="protein sequence ID" value="CTQ41061.1"/>
    <property type="molecule type" value="Genomic_DNA"/>
</dbReference>